<dbReference type="OrthoDB" id="9876825at2"/>
<dbReference type="RefSeq" id="WP_087619396.1">
    <property type="nucleotide sequence ID" value="NZ_NEXX01000001.1"/>
</dbReference>
<evidence type="ECO:0000313" key="3">
    <source>
        <dbReference type="Proteomes" id="UP000196536"/>
    </source>
</evidence>
<gene>
    <name evidence="2" type="ORF">CAP51_03725</name>
</gene>
<name>A0A1Z9Z2P7_9GAMM</name>
<dbReference type="AlphaFoldDB" id="A0A1Z9Z2P7"/>
<sequence>MKQNEDLQFKAYALDNLIIRINETVAILENIVAEDEVKTNAKNYPYLYGATRQTLAVIQDLANRIKKEIDNSNGSPDANLFNPNELPFIDPESLALED</sequence>
<dbReference type="EMBL" id="NEXX01000001">
    <property type="protein sequence ID" value="OUY08734.1"/>
    <property type="molecule type" value="Genomic_DNA"/>
</dbReference>
<proteinExistence type="predicted"/>
<comment type="caution">
    <text evidence="2">The sequence shown here is derived from an EMBL/GenBank/DDBJ whole genome shotgun (WGS) entry which is preliminary data.</text>
</comment>
<evidence type="ECO:0000313" key="2">
    <source>
        <dbReference type="EMBL" id="OUY08734.1"/>
    </source>
</evidence>
<accession>A0A1Z9Z2P7</accession>
<protein>
    <submittedName>
        <fullName evidence="2">Uncharacterized protein</fullName>
    </submittedName>
</protein>
<feature type="region of interest" description="Disordered" evidence="1">
    <location>
        <begin position="73"/>
        <end position="98"/>
    </location>
</feature>
<reference evidence="2 3" key="1">
    <citation type="submission" date="2017-05" db="EMBL/GenBank/DDBJ databases">
        <title>Acinetobacter populi ANC 5415 (= PBJ7), whole genome shotgun sequencing project.</title>
        <authorList>
            <person name="Nemec A."/>
            <person name="Radolfova-Krizova L."/>
        </authorList>
    </citation>
    <scope>NUCLEOTIDE SEQUENCE [LARGE SCALE GENOMIC DNA]</scope>
    <source>
        <strain evidence="2 3">PBJ7</strain>
    </source>
</reference>
<organism evidence="2 3">
    <name type="scientific">Acinetobacter populi</name>
    <dbReference type="NCBI Taxonomy" id="1582270"/>
    <lineage>
        <taxon>Bacteria</taxon>
        <taxon>Pseudomonadati</taxon>
        <taxon>Pseudomonadota</taxon>
        <taxon>Gammaproteobacteria</taxon>
        <taxon>Moraxellales</taxon>
        <taxon>Moraxellaceae</taxon>
        <taxon>Acinetobacter</taxon>
    </lineage>
</organism>
<keyword evidence="3" id="KW-1185">Reference proteome</keyword>
<dbReference type="Proteomes" id="UP000196536">
    <property type="component" value="Unassembled WGS sequence"/>
</dbReference>
<evidence type="ECO:0000256" key="1">
    <source>
        <dbReference type="SAM" id="MobiDB-lite"/>
    </source>
</evidence>